<name>A0ABV8PI46_9FLAO</name>
<evidence type="ECO:0000313" key="3">
    <source>
        <dbReference type="Proteomes" id="UP001595841"/>
    </source>
</evidence>
<dbReference type="InterPro" id="IPR025992">
    <property type="entry name" value="Haem-bd"/>
</dbReference>
<organism evidence="2 3">
    <name type="scientific">Flagellimonas marina</name>
    <dbReference type="NCBI Taxonomy" id="1775168"/>
    <lineage>
        <taxon>Bacteria</taxon>
        <taxon>Pseudomonadati</taxon>
        <taxon>Bacteroidota</taxon>
        <taxon>Flavobacteriia</taxon>
        <taxon>Flavobacteriales</taxon>
        <taxon>Flavobacteriaceae</taxon>
        <taxon>Flagellimonas</taxon>
    </lineage>
</organism>
<dbReference type="Pfam" id="PF14376">
    <property type="entry name" value="Haem_bd"/>
    <property type="match status" value="1"/>
</dbReference>
<sequence>MKIIKKILVALLVLLVIIQFFRPEKNISTEPVATNFESETRPDTEIVAILESKCYDCHSNNTEYPWYAEVAPVSFWIDGHIEEGKEHFNVSDWASFNAKKKAHKMEELAEEVEEGKMPEDSYTWMHGNLTEEEKEKLIEWAKKVQKNLEETE</sequence>
<proteinExistence type="predicted"/>
<keyword evidence="3" id="KW-1185">Reference proteome</keyword>
<dbReference type="SMART" id="SM01235">
    <property type="entry name" value="Haem_bd"/>
    <property type="match status" value="1"/>
</dbReference>
<gene>
    <name evidence="2" type="ORF">ACFOWS_03625</name>
</gene>
<dbReference type="RefSeq" id="WP_379762621.1">
    <property type="nucleotide sequence ID" value="NZ_JBHSCL010000004.1"/>
</dbReference>
<comment type="caution">
    <text evidence="2">The sequence shown here is derived from an EMBL/GenBank/DDBJ whole genome shotgun (WGS) entry which is preliminary data.</text>
</comment>
<reference evidence="3" key="1">
    <citation type="journal article" date="2019" name="Int. J. Syst. Evol. Microbiol.">
        <title>The Global Catalogue of Microorganisms (GCM) 10K type strain sequencing project: providing services to taxonomists for standard genome sequencing and annotation.</title>
        <authorList>
            <consortium name="The Broad Institute Genomics Platform"/>
            <consortium name="The Broad Institute Genome Sequencing Center for Infectious Disease"/>
            <person name="Wu L."/>
            <person name="Ma J."/>
        </authorList>
    </citation>
    <scope>NUCLEOTIDE SEQUENCE [LARGE SCALE GENOMIC DNA]</scope>
    <source>
        <strain evidence="3">CGMCC 1.15774</strain>
    </source>
</reference>
<accession>A0ABV8PI46</accession>
<dbReference type="EMBL" id="JBHSCL010000004">
    <property type="protein sequence ID" value="MFC4219204.1"/>
    <property type="molecule type" value="Genomic_DNA"/>
</dbReference>
<evidence type="ECO:0000313" key="2">
    <source>
        <dbReference type="EMBL" id="MFC4219204.1"/>
    </source>
</evidence>
<dbReference type="Proteomes" id="UP001595841">
    <property type="component" value="Unassembled WGS sequence"/>
</dbReference>
<evidence type="ECO:0000259" key="1">
    <source>
        <dbReference type="SMART" id="SM01235"/>
    </source>
</evidence>
<feature type="domain" description="Haem-binding" evidence="1">
    <location>
        <begin position="12"/>
        <end position="145"/>
    </location>
</feature>
<protein>
    <submittedName>
        <fullName evidence="2">Heme-binding domain-containing protein</fullName>
    </submittedName>
</protein>